<dbReference type="RefSeq" id="XP_024353023.1">
    <property type="nucleotide sequence ID" value="XM_024492622.1"/>
</dbReference>
<feature type="transmembrane region" description="Helical" evidence="7">
    <location>
        <begin position="62"/>
        <end position="82"/>
    </location>
</feature>
<evidence type="ECO:0000256" key="2">
    <source>
        <dbReference type="ARBA" id="ARBA00008917"/>
    </source>
</evidence>
<keyword evidence="9" id="KW-1185">Reference proteome</keyword>
<evidence type="ECO:0000256" key="1">
    <source>
        <dbReference type="ARBA" id="ARBA00004477"/>
    </source>
</evidence>
<dbReference type="EMBL" id="APAU02000017">
    <property type="protein sequence ID" value="EUB61827.1"/>
    <property type="molecule type" value="Genomic_DNA"/>
</dbReference>
<comment type="subcellular location">
    <subcellularLocation>
        <location evidence="1 7">Endoplasmic reticulum membrane</location>
        <topology evidence="1 7">Multi-pass membrane protein</topology>
    </subcellularLocation>
</comment>
<dbReference type="KEGG" id="egl:EGR_03373"/>
<dbReference type="Proteomes" id="UP000019149">
    <property type="component" value="Unassembled WGS sequence"/>
</dbReference>
<dbReference type="SUPFAM" id="SSF144091">
    <property type="entry name" value="Rhomboid-like"/>
    <property type="match status" value="1"/>
</dbReference>
<accession>W6UTX7</accession>
<proteinExistence type="inferred from homology"/>
<comment type="caution">
    <text evidence="8">The sequence shown here is derived from an EMBL/GenBank/DDBJ whole genome shotgun (WGS) entry which is preliminary data.</text>
</comment>
<evidence type="ECO:0000256" key="4">
    <source>
        <dbReference type="ARBA" id="ARBA00022824"/>
    </source>
</evidence>
<dbReference type="InterPro" id="IPR035952">
    <property type="entry name" value="Rhomboid-like_sf"/>
</dbReference>
<feature type="transmembrane region" description="Helical" evidence="7">
    <location>
        <begin position="144"/>
        <end position="168"/>
    </location>
</feature>
<evidence type="ECO:0000313" key="9">
    <source>
        <dbReference type="Proteomes" id="UP000019149"/>
    </source>
</evidence>
<evidence type="ECO:0000256" key="6">
    <source>
        <dbReference type="ARBA" id="ARBA00023136"/>
    </source>
</evidence>
<evidence type="ECO:0000256" key="5">
    <source>
        <dbReference type="ARBA" id="ARBA00022989"/>
    </source>
</evidence>
<dbReference type="OMA" id="YIFASHY"/>
<reference evidence="8 9" key="1">
    <citation type="journal article" date="2013" name="Nat. Genet.">
        <title>The genome of the hydatid tapeworm Echinococcus granulosus.</title>
        <authorList>
            <person name="Zheng H."/>
            <person name="Zhang W."/>
            <person name="Zhang L."/>
            <person name="Zhang Z."/>
            <person name="Li J."/>
            <person name="Lu G."/>
            <person name="Zhu Y."/>
            <person name="Wang Y."/>
            <person name="Huang Y."/>
            <person name="Liu J."/>
            <person name="Kang H."/>
            <person name="Chen J."/>
            <person name="Wang L."/>
            <person name="Chen A."/>
            <person name="Yu S."/>
            <person name="Gao Z."/>
            <person name="Jin L."/>
            <person name="Gu W."/>
            <person name="Wang Z."/>
            <person name="Zhao L."/>
            <person name="Shi B."/>
            <person name="Wen H."/>
            <person name="Lin R."/>
            <person name="Jones M.K."/>
            <person name="Brejova B."/>
            <person name="Vinar T."/>
            <person name="Zhao G."/>
            <person name="McManus D.P."/>
            <person name="Chen Z."/>
            <person name="Zhou Y."/>
            <person name="Wang S."/>
        </authorList>
    </citation>
    <scope>NUCLEOTIDE SEQUENCE [LARGE SCALE GENOMIC DNA]</scope>
</reference>
<dbReference type="PANTHER" id="PTHR11009">
    <property type="entry name" value="DER1-LIKE PROTEIN, DERLIN"/>
    <property type="match status" value="1"/>
</dbReference>
<gene>
    <name evidence="8" type="ORF">EGR_03373</name>
</gene>
<dbReference type="CTD" id="36339088"/>
<dbReference type="STRING" id="6210.W6UTX7"/>
<protein>
    <recommendedName>
        <fullName evidence="7">Derlin</fullName>
    </recommendedName>
</protein>
<evidence type="ECO:0000256" key="7">
    <source>
        <dbReference type="RuleBase" id="RU363059"/>
    </source>
</evidence>
<keyword evidence="4 7" id="KW-0256">Endoplasmic reticulum</keyword>
<dbReference type="OrthoDB" id="19102at2759"/>
<comment type="similarity">
    <text evidence="2 7">Belongs to the derlin family.</text>
</comment>
<dbReference type="GO" id="GO:0006950">
    <property type="term" value="P:response to stress"/>
    <property type="evidence" value="ECO:0007669"/>
    <property type="project" value="UniProtKB-ARBA"/>
</dbReference>
<dbReference type="AlphaFoldDB" id="W6UTX7"/>
<keyword evidence="3 7" id="KW-0812">Transmembrane</keyword>
<dbReference type="GO" id="GO:0005789">
    <property type="term" value="C:endoplasmic reticulum membrane"/>
    <property type="evidence" value="ECO:0007669"/>
    <property type="project" value="UniProtKB-SubCell"/>
</dbReference>
<dbReference type="Pfam" id="PF04511">
    <property type="entry name" value="DER1"/>
    <property type="match status" value="1"/>
</dbReference>
<dbReference type="InterPro" id="IPR007599">
    <property type="entry name" value="DER1"/>
</dbReference>
<comment type="function">
    <text evidence="7">May be involved in the degradation of misfolded endoplasmic reticulum (ER) luminal proteins.</text>
</comment>
<keyword evidence="5 7" id="KW-1133">Transmembrane helix</keyword>
<feature type="transmembrane region" description="Helical" evidence="7">
    <location>
        <begin position="20"/>
        <end position="42"/>
    </location>
</feature>
<keyword evidence="6 7" id="KW-0472">Membrane</keyword>
<feature type="transmembrane region" description="Helical" evidence="7">
    <location>
        <begin position="102"/>
        <end position="124"/>
    </location>
</feature>
<name>W6UTX7_ECHGR</name>
<sequence>MAGNDLADAYYSIPRITRYWLTATIIFSLIGRFGLISAYSLILIWSKFFYDLQLWRPITALFFYPITPQTGFHFLINLYFLYSYSMRLETSTFSGRPADYVFMLLVNWITLTLVGFLLNIYLLFEPMVLSVIYVWSQLNRDLIVQFWFGTSFKAVYFPWVLVVFNLIIRGSATMELMGIFVGHVYYFFSHQYPLEYGGPQLLRTPDFLYRLYPVERNFASGFGVPPPRMRRSDDTSSRGFPGRVREWERDALLEKILSKSRLILGCGLRSAKPTAERQALKVKRPGLHQQRMKLLRMELQHQSREEAATVLNSSSFQLTTMSTGRVRNDWRSVW</sequence>
<evidence type="ECO:0000256" key="3">
    <source>
        <dbReference type="ARBA" id="ARBA00022692"/>
    </source>
</evidence>
<dbReference type="GeneID" id="36339088"/>
<organism evidence="8 9">
    <name type="scientific">Echinococcus granulosus</name>
    <name type="common">Hydatid tapeworm</name>
    <dbReference type="NCBI Taxonomy" id="6210"/>
    <lineage>
        <taxon>Eukaryota</taxon>
        <taxon>Metazoa</taxon>
        <taxon>Spiralia</taxon>
        <taxon>Lophotrochozoa</taxon>
        <taxon>Platyhelminthes</taxon>
        <taxon>Cestoda</taxon>
        <taxon>Eucestoda</taxon>
        <taxon>Cyclophyllidea</taxon>
        <taxon>Taeniidae</taxon>
        <taxon>Echinococcus</taxon>
        <taxon>Echinococcus granulosus group</taxon>
    </lineage>
</organism>
<evidence type="ECO:0000313" key="8">
    <source>
        <dbReference type="EMBL" id="EUB61827.1"/>
    </source>
</evidence>